<dbReference type="EMBL" id="RJVJ01000003">
    <property type="protein sequence ID" value="ROR35846.1"/>
    <property type="molecule type" value="Genomic_DNA"/>
</dbReference>
<accession>A0A8G1UEM4</accession>
<proteinExistence type="predicted"/>
<dbReference type="AlphaFoldDB" id="A0A8G1UEM4"/>
<feature type="compositionally biased region" description="Basic and acidic residues" evidence="1">
    <location>
        <begin position="88"/>
        <end position="97"/>
    </location>
</feature>
<comment type="caution">
    <text evidence="2">The sequence shown here is derived from an EMBL/GenBank/DDBJ whole genome shotgun (WGS) entry which is preliminary data.</text>
</comment>
<feature type="region of interest" description="Disordered" evidence="1">
    <location>
        <begin position="61"/>
        <end position="80"/>
    </location>
</feature>
<feature type="compositionally biased region" description="Basic and acidic residues" evidence="1">
    <location>
        <begin position="127"/>
        <end position="140"/>
    </location>
</feature>
<feature type="region of interest" description="Disordered" evidence="1">
    <location>
        <begin position="1"/>
        <end position="54"/>
    </location>
</feature>
<organism evidence="2 3">
    <name type="scientific">Kitasatospora cineracea</name>
    <dbReference type="NCBI Taxonomy" id="88074"/>
    <lineage>
        <taxon>Bacteria</taxon>
        <taxon>Bacillati</taxon>
        <taxon>Actinomycetota</taxon>
        <taxon>Actinomycetes</taxon>
        <taxon>Kitasatosporales</taxon>
        <taxon>Streptomycetaceae</taxon>
        <taxon>Kitasatospora</taxon>
    </lineage>
</organism>
<feature type="compositionally biased region" description="Low complexity" evidence="1">
    <location>
        <begin position="195"/>
        <end position="211"/>
    </location>
</feature>
<feature type="compositionally biased region" description="Low complexity" evidence="1">
    <location>
        <begin position="236"/>
        <end position="248"/>
    </location>
</feature>
<evidence type="ECO:0000313" key="3">
    <source>
        <dbReference type="Proteomes" id="UP000267408"/>
    </source>
</evidence>
<sequence>MPGTLAAGTGGHGEVGRVPLPYTVPDGRSGPCLHRGEQRVPPLRNRPPGAPLTGRLALLRCRPRTGRPHCPGRRTTPVRSPVRVRISRGEGGRDGRRTGPSRTRGPVLAGRVGRRGAARAVAWPGRPHADDGGGRGDPRAARAGRSRRRWPADCSWRPCSVWSKCSPTTCTWSSAEQEPCPEPARLGADPGPETGASPGGSIAPGGARRGPLPAARTTGCRRRAVRVQTCWARTRPAGGWAGASPPGSRNGEHSAGNGSGRSPTGKVWSTAGSEKASPSGRRSELMRTV</sequence>
<reference evidence="2 3" key="1">
    <citation type="submission" date="2018-11" db="EMBL/GenBank/DDBJ databases">
        <title>Sequencing the genomes of 1000 actinobacteria strains.</title>
        <authorList>
            <person name="Klenk H.-P."/>
        </authorList>
    </citation>
    <scope>NUCLEOTIDE SEQUENCE [LARGE SCALE GENOMIC DNA]</scope>
    <source>
        <strain evidence="2 3">DSM 44780</strain>
    </source>
</reference>
<dbReference type="Proteomes" id="UP000267408">
    <property type="component" value="Unassembled WGS sequence"/>
</dbReference>
<name>A0A8G1UEM4_9ACTN</name>
<feature type="region of interest" description="Disordered" evidence="1">
    <location>
        <begin position="88"/>
        <end position="289"/>
    </location>
</feature>
<feature type="compositionally biased region" description="Polar residues" evidence="1">
    <location>
        <begin position="163"/>
        <end position="176"/>
    </location>
</feature>
<feature type="compositionally biased region" description="Low complexity" evidence="1">
    <location>
        <begin position="98"/>
        <end position="111"/>
    </location>
</feature>
<gene>
    <name evidence="2" type="ORF">EDD39_7510</name>
</gene>
<feature type="compositionally biased region" description="Basic residues" evidence="1">
    <location>
        <begin position="61"/>
        <end position="72"/>
    </location>
</feature>
<evidence type="ECO:0000313" key="2">
    <source>
        <dbReference type="EMBL" id="ROR35846.1"/>
    </source>
</evidence>
<evidence type="ECO:0000256" key="1">
    <source>
        <dbReference type="SAM" id="MobiDB-lite"/>
    </source>
</evidence>
<protein>
    <submittedName>
        <fullName evidence="2">Uncharacterized protein</fullName>
    </submittedName>
</protein>